<dbReference type="OrthoDB" id="10610221at2759"/>
<dbReference type="Proteomes" id="UP000605970">
    <property type="component" value="Unassembled WGS sequence"/>
</dbReference>
<gene>
    <name evidence="1" type="ORF">Mgra_00003607</name>
</gene>
<organism evidence="1 2">
    <name type="scientific">Meloidogyne graminicola</name>
    <dbReference type="NCBI Taxonomy" id="189291"/>
    <lineage>
        <taxon>Eukaryota</taxon>
        <taxon>Metazoa</taxon>
        <taxon>Ecdysozoa</taxon>
        <taxon>Nematoda</taxon>
        <taxon>Chromadorea</taxon>
        <taxon>Rhabditida</taxon>
        <taxon>Tylenchina</taxon>
        <taxon>Tylenchomorpha</taxon>
        <taxon>Tylenchoidea</taxon>
        <taxon>Meloidogynidae</taxon>
        <taxon>Meloidogyninae</taxon>
        <taxon>Meloidogyne</taxon>
    </lineage>
</organism>
<sequence>MMSPLPSIQNQDYLSSQLIPGEMSCPPPMSPATGFVQKCHGLCSIYTLKVEPGRKAFRYDVDIQRLPMPKRNGSGMDEGKSFVRGADDGQRALNRNLCFELMTIVFTNTNRFGMPSGHELVYDCRAVLFTSMPINEFDIQGGYQFVLENDQVHSYI</sequence>
<reference evidence="1" key="1">
    <citation type="journal article" date="2020" name="Ecol. Evol.">
        <title>Genome structure and content of the rice root-knot nematode (Meloidogyne graminicola).</title>
        <authorList>
            <person name="Phan N.T."/>
            <person name="Danchin E.G.J."/>
            <person name="Klopp C."/>
            <person name="Perfus-Barbeoch L."/>
            <person name="Kozlowski D.K."/>
            <person name="Koutsovoulos G.D."/>
            <person name="Lopez-Roques C."/>
            <person name="Bouchez O."/>
            <person name="Zahm M."/>
            <person name="Besnard G."/>
            <person name="Bellafiore S."/>
        </authorList>
    </citation>
    <scope>NUCLEOTIDE SEQUENCE</scope>
    <source>
        <strain evidence="1">VN-18</strain>
    </source>
</reference>
<proteinExistence type="predicted"/>
<accession>A0A8S9ZV39</accession>
<comment type="caution">
    <text evidence="1">The sequence shown here is derived from an EMBL/GenBank/DDBJ whole genome shotgun (WGS) entry which is preliminary data.</text>
</comment>
<protein>
    <submittedName>
        <fullName evidence="1">Uncharacterized protein</fullName>
    </submittedName>
</protein>
<evidence type="ECO:0000313" key="2">
    <source>
        <dbReference type="Proteomes" id="UP000605970"/>
    </source>
</evidence>
<keyword evidence="2" id="KW-1185">Reference proteome</keyword>
<feature type="non-terminal residue" evidence="1">
    <location>
        <position position="156"/>
    </location>
</feature>
<name>A0A8S9ZV39_9BILA</name>
<dbReference type="AlphaFoldDB" id="A0A8S9ZV39"/>
<evidence type="ECO:0000313" key="1">
    <source>
        <dbReference type="EMBL" id="KAF7637027.1"/>
    </source>
</evidence>
<dbReference type="EMBL" id="JABEBT010000024">
    <property type="protein sequence ID" value="KAF7637027.1"/>
    <property type="molecule type" value="Genomic_DNA"/>
</dbReference>